<dbReference type="EMBL" id="KZ301969">
    <property type="protein sequence ID" value="PFH54682.1"/>
    <property type="molecule type" value="Genomic_DNA"/>
</dbReference>
<organism evidence="2 3">
    <name type="scientific">Amanita thiersii Skay4041</name>
    <dbReference type="NCBI Taxonomy" id="703135"/>
    <lineage>
        <taxon>Eukaryota</taxon>
        <taxon>Fungi</taxon>
        <taxon>Dikarya</taxon>
        <taxon>Basidiomycota</taxon>
        <taxon>Agaricomycotina</taxon>
        <taxon>Agaricomycetes</taxon>
        <taxon>Agaricomycetidae</taxon>
        <taxon>Agaricales</taxon>
        <taxon>Pluteineae</taxon>
        <taxon>Amanitaceae</taxon>
        <taxon>Amanita</taxon>
    </lineage>
</organism>
<dbReference type="Proteomes" id="UP000242287">
    <property type="component" value="Unassembled WGS sequence"/>
</dbReference>
<name>A0A2A9P1T1_9AGAR</name>
<reference evidence="2 3" key="1">
    <citation type="submission" date="2014-02" db="EMBL/GenBank/DDBJ databases">
        <title>Transposable element dynamics among asymbiotic and ectomycorrhizal Amanita fungi.</title>
        <authorList>
            <consortium name="DOE Joint Genome Institute"/>
            <person name="Hess J."/>
            <person name="Skrede I."/>
            <person name="Wolfe B."/>
            <person name="LaButti K."/>
            <person name="Ohm R.A."/>
            <person name="Grigoriev I.V."/>
            <person name="Pringle A."/>
        </authorList>
    </citation>
    <scope>NUCLEOTIDE SEQUENCE [LARGE SCALE GENOMIC DNA]</scope>
    <source>
        <strain evidence="2 3">SKay4041</strain>
    </source>
</reference>
<keyword evidence="3" id="KW-1185">Reference proteome</keyword>
<evidence type="ECO:0000256" key="1">
    <source>
        <dbReference type="SAM" id="MobiDB-lite"/>
    </source>
</evidence>
<feature type="compositionally biased region" description="Pro residues" evidence="1">
    <location>
        <begin position="38"/>
        <end position="52"/>
    </location>
</feature>
<protein>
    <submittedName>
        <fullName evidence="2">Uncharacterized protein</fullName>
    </submittedName>
</protein>
<evidence type="ECO:0000313" key="2">
    <source>
        <dbReference type="EMBL" id="PFH54682.1"/>
    </source>
</evidence>
<accession>A0A2A9P1T1</accession>
<feature type="compositionally biased region" description="Basic residues" evidence="1">
    <location>
        <begin position="76"/>
        <end position="86"/>
    </location>
</feature>
<dbReference type="OrthoDB" id="3270420at2759"/>
<feature type="region of interest" description="Disordered" evidence="1">
    <location>
        <begin position="37"/>
        <end position="141"/>
    </location>
</feature>
<evidence type="ECO:0000313" key="3">
    <source>
        <dbReference type="Proteomes" id="UP000242287"/>
    </source>
</evidence>
<gene>
    <name evidence="2" type="ORF">AMATHDRAFT_225</name>
</gene>
<sequence>MIAEDACFSSDPAPSPYCIQSLHDSHTFLSELNARLAHPPPQYNKDPFPPPKLLNKPNHAEPHLMDSDVVPTAARHPSRVRFRSRVRIASGFSRRHRESSSNSENSEDGSTPFSSGASMSSSPASSIYAPLRSPSDAQNDESRWAPLGQRVHLLSLHRKGRRKFRGRKRKINPSAPQFTGSVMRNGINVIVNERTPLTKYSLPSTIAREVLLDNYGTYTNQDEEARLSREIDYMFGTWPGRLLNRYVCIRP</sequence>
<dbReference type="AlphaFoldDB" id="A0A2A9P1T1"/>
<feature type="compositionally biased region" description="Low complexity" evidence="1">
    <location>
        <begin position="100"/>
        <end position="130"/>
    </location>
</feature>
<proteinExistence type="predicted"/>